<evidence type="ECO:0000313" key="1">
    <source>
        <dbReference type="EMBL" id="MDN3591571.1"/>
    </source>
</evidence>
<dbReference type="Proteomes" id="UP001224644">
    <property type="component" value="Unassembled WGS sequence"/>
</dbReference>
<dbReference type="RefSeq" id="WP_238225568.1">
    <property type="nucleotide sequence ID" value="NZ_BPQD01000014.1"/>
</dbReference>
<gene>
    <name evidence="1" type="ORF">QWZ12_13270</name>
</gene>
<name>A0ABT8BHK9_9HYPH</name>
<dbReference type="EMBL" id="JAUFPX010000012">
    <property type="protein sequence ID" value="MDN3591571.1"/>
    <property type="molecule type" value="Genomic_DNA"/>
</dbReference>
<evidence type="ECO:0000313" key="2">
    <source>
        <dbReference type="Proteomes" id="UP001224644"/>
    </source>
</evidence>
<organism evidence="1 2">
    <name type="scientific">Methylobacterium adhaesivum</name>
    <dbReference type="NCBI Taxonomy" id="333297"/>
    <lineage>
        <taxon>Bacteria</taxon>
        <taxon>Pseudomonadati</taxon>
        <taxon>Pseudomonadota</taxon>
        <taxon>Alphaproteobacteria</taxon>
        <taxon>Hyphomicrobiales</taxon>
        <taxon>Methylobacteriaceae</taxon>
        <taxon>Methylobacterium</taxon>
    </lineage>
</organism>
<keyword evidence="2" id="KW-1185">Reference proteome</keyword>
<reference evidence="2" key="1">
    <citation type="journal article" date="2019" name="Int. J. Syst. Evol. Microbiol.">
        <title>The Global Catalogue of Microorganisms (GCM) 10K type strain sequencing project: providing services to taxonomists for standard genome sequencing and annotation.</title>
        <authorList>
            <consortium name="The Broad Institute Genomics Platform"/>
            <consortium name="The Broad Institute Genome Sequencing Center for Infectious Disease"/>
            <person name="Wu L."/>
            <person name="Ma J."/>
        </authorList>
    </citation>
    <scope>NUCLEOTIDE SEQUENCE [LARGE SCALE GENOMIC DNA]</scope>
    <source>
        <strain evidence="2">CECT 7069</strain>
    </source>
</reference>
<comment type="caution">
    <text evidence="1">The sequence shown here is derived from an EMBL/GenBank/DDBJ whole genome shotgun (WGS) entry which is preliminary data.</text>
</comment>
<proteinExistence type="predicted"/>
<accession>A0ABT8BHK9</accession>
<protein>
    <submittedName>
        <fullName evidence="1">Uncharacterized protein</fullName>
    </submittedName>
</protein>
<sequence length="88" mass="9346">MANTHPTTGELFKAKAVTDADIAAAVDAFLADRSTSPSLLGEGYQIDLAEAVRAHEWASVTTANEPATDHCERAAVRTAILLARPERV</sequence>